<dbReference type="SUPFAM" id="SSF56112">
    <property type="entry name" value="Protein kinase-like (PK-like)"/>
    <property type="match status" value="1"/>
</dbReference>
<evidence type="ECO:0000256" key="12">
    <source>
        <dbReference type="ARBA" id="ARBA00023242"/>
    </source>
</evidence>
<keyword evidence="5" id="KW-0963">Cytoplasm</keyword>
<evidence type="ECO:0000313" key="21">
    <source>
        <dbReference type="Proteomes" id="UP000322667"/>
    </source>
</evidence>
<evidence type="ECO:0000256" key="5">
    <source>
        <dbReference type="ARBA" id="ARBA00022490"/>
    </source>
</evidence>
<proteinExistence type="inferred from homology"/>
<dbReference type="InterPro" id="IPR011009">
    <property type="entry name" value="Kinase-like_dom_sf"/>
</dbReference>
<evidence type="ECO:0000256" key="18">
    <source>
        <dbReference type="SAM" id="MobiDB-lite"/>
    </source>
</evidence>
<keyword evidence="12" id="KW-0539">Nucleus</keyword>
<dbReference type="GO" id="GO:0004674">
    <property type="term" value="F:protein serine/threonine kinase activity"/>
    <property type="evidence" value="ECO:0007669"/>
    <property type="project" value="UniProtKB-KW"/>
</dbReference>
<evidence type="ECO:0000256" key="17">
    <source>
        <dbReference type="RuleBase" id="RU000304"/>
    </source>
</evidence>
<reference evidence="20 21" key="1">
    <citation type="submission" date="2019-07" db="EMBL/GenBank/DDBJ databases">
        <title>WGS assembly of Gossypium tomentosum.</title>
        <authorList>
            <person name="Chen Z.J."/>
            <person name="Sreedasyam A."/>
            <person name="Ando A."/>
            <person name="Song Q."/>
            <person name="De L."/>
            <person name="Hulse-Kemp A."/>
            <person name="Ding M."/>
            <person name="Ye W."/>
            <person name="Kirkbride R."/>
            <person name="Jenkins J."/>
            <person name="Plott C."/>
            <person name="Lovell J."/>
            <person name="Lin Y.-M."/>
            <person name="Vaughn R."/>
            <person name="Liu B."/>
            <person name="Li W."/>
            <person name="Simpson S."/>
            <person name="Scheffler B."/>
            <person name="Saski C."/>
            <person name="Grover C."/>
            <person name="Hu G."/>
            <person name="Conover J."/>
            <person name="Carlson J."/>
            <person name="Shu S."/>
            <person name="Boston L."/>
            <person name="Williams M."/>
            <person name="Peterson D."/>
            <person name="Mcgee K."/>
            <person name="Jones D."/>
            <person name="Wendel J."/>
            <person name="Stelly D."/>
            <person name="Grimwood J."/>
            <person name="Schmutz J."/>
        </authorList>
    </citation>
    <scope>NUCLEOTIDE SEQUENCE [LARGE SCALE GENOMIC DNA]</scope>
    <source>
        <strain evidence="20">7179.01</strain>
    </source>
</reference>
<evidence type="ECO:0000256" key="13">
    <source>
        <dbReference type="ARBA" id="ARBA00047899"/>
    </source>
</evidence>
<comment type="function">
    <text evidence="15">Protein kinase involved in blue light responses (e.g. hypocotyl elongation and flowering) by phosphorylating CRY2 to reduce its stability.</text>
</comment>
<dbReference type="Gene3D" id="1.10.510.10">
    <property type="entry name" value="Transferase(Phosphotransferase) domain 1"/>
    <property type="match status" value="1"/>
</dbReference>
<evidence type="ECO:0000256" key="7">
    <source>
        <dbReference type="ARBA" id="ARBA00022553"/>
    </source>
</evidence>
<comment type="similarity">
    <text evidence="3">Belongs to the protein kinase superfamily. CK1 Ser/Thr protein kinase family. Casein kinase I subfamily.</text>
</comment>
<dbReference type="InterPro" id="IPR000719">
    <property type="entry name" value="Prot_kinase_dom"/>
</dbReference>
<dbReference type="GO" id="GO:0005524">
    <property type="term" value="F:ATP binding"/>
    <property type="evidence" value="ECO:0007669"/>
    <property type="project" value="UniProtKB-UniRule"/>
</dbReference>
<dbReference type="FunFam" id="1.10.510.10:FF:000325">
    <property type="entry name" value="Casein kinase I isoform delta-like"/>
    <property type="match status" value="1"/>
</dbReference>
<comment type="catalytic activity">
    <reaction evidence="14">
        <text>L-seryl-[protein] + ATP = O-phospho-L-seryl-[protein] + ADP + H(+)</text>
        <dbReference type="Rhea" id="RHEA:17989"/>
        <dbReference type="Rhea" id="RHEA-COMP:9863"/>
        <dbReference type="Rhea" id="RHEA-COMP:11604"/>
        <dbReference type="ChEBI" id="CHEBI:15378"/>
        <dbReference type="ChEBI" id="CHEBI:29999"/>
        <dbReference type="ChEBI" id="CHEBI:30616"/>
        <dbReference type="ChEBI" id="CHEBI:83421"/>
        <dbReference type="ChEBI" id="CHEBI:456216"/>
        <dbReference type="EC" id="2.7.11.1"/>
    </reaction>
</comment>
<dbReference type="Proteomes" id="UP000322667">
    <property type="component" value="Chromosome A07"/>
</dbReference>
<keyword evidence="11 16" id="KW-0067">ATP-binding</keyword>
<comment type="subcellular location">
    <subcellularLocation>
        <location evidence="2">Cytoplasm</location>
    </subcellularLocation>
    <subcellularLocation>
        <location evidence="1">Nucleus</location>
    </subcellularLocation>
</comment>
<dbReference type="GO" id="GO:0009785">
    <property type="term" value="P:blue light signaling pathway"/>
    <property type="evidence" value="ECO:0007669"/>
    <property type="project" value="UniProtKB-ARBA"/>
</dbReference>
<evidence type="ECO:0000256" key="2">
    <source>
        <dbReference type="ARBA" id="ARBA00004496"/>
    </source>
</evidence>
<dbReference type="EC" id="2.7.11.1" evidence="4"/>
<dbReference type="PROSITE" id="PS00107">
    <property type="entry name" value="PROTEIN_KINASE_ATP"/>
    <property type="match status" value="1"/>
</dbReference>
<keyword evidence="9 16" id="KW-0547">Nucleotide-binding</keyword>
<feature type="binding site" evidence="16">
    <location>
        <position position="38"/>
    </location>
    <ligand>
        <name>ATP</name>
        <dbReference type="ChEBI" id="CHEBI:30616"/>
    </ligand>
</feature>
<evidence type="ECO:0000256" key="8">
    <source>
        <dbReference type="ARBA" id="ARBA00022679"/>
    </source>
</evidence>
<keyword evidence="6 17" id="KW-0723">Serine/threonine-protein kinase</keyword>
<dbReference type="PANTHER" id="PTHR11909">
    <property type="entry name" value="CASEIN KINASE-RELATED"/>
    <property type="match status" value="1"/>
</dbReference>
<comment type="catalytic activity">
    <reaction evidence="13">
        <text>L-threonyl-[protein] + ATP = O-phospho-L-threonyl-[protein] + ADP + H(+)</text>
        <dbReference type="Rhea" id="RHEA:46608"/>
        <dbReference type="Rhea" id="RHEA-COMP:11060"/>
        <dbReference type="Rhea" id="RHEA-COMP:11605"/>
        <dbReference type="ChEBI" id="CHEBI:15378"/>
        <dbReference type="ChEBI" id="CHEBI:30013"/>
        <dbReference type="ChEBI" id="CHEBI:30616"/>
        <dbReference type="ChEBI" id="CHEBI:61977"/>
        <dbReference type="ChEBI" id="CHEBI:456216"/>
        <dbReference type="EC" id="2.7.11.1"/>
    </reaction>
</comment>
<dbReference type="Pfam" id="PF00069">
    <property type="entry name" value="Pkinase"/>
    <property type="match status" value="1"/>
</dbReference>
<dbReference type="GO" id="GO:0009640">
    <property type="term" value="P:photomorphogenesis"/>
    <property type="evidence" value="ECO:0007669"/>
    <property type="project" value="UniProtKB-ARBA"/>
</dbReference>
<dbReference type="PROSITE" id="PS00108">
    <property type="entry name" value="PROTEIN_KINASE_ST"/>
    <property type="match status" value="1"/>
</dbReference>
<dbReference type="InterPro" id="IPR050235">
    <property type="entry name" value="CK1_Ser-Thr_kinase"/>
</dbReference>
<evidence type="ECO:0000259" key="19">
    <source>
        <dbReference type="PROSITE" id="PS50011"/>
    </source>
</evidence>
<protein>
    <recommendedName>
        <fullName evidence="4">non-specific serine/threonine protein kinase</fullName>
        <ecNumber evidence="4">2.7.11.1</ecNumber>
    </recommendedName>
</protein>
<feature type="compositionally biased region" description="Polar residues" evidence="18">
    <location>
        <begin position="360"/>
        <end position="388"/>
    </location>
</feature>
<feature type="region of interest" description="Disordered" evidence="18">
    <location>
        <begin position="303"/>
        <end position="412"/>
    </location>
</feature>
<gene>
    <name evidence="20" type="ORF">ES332_A07G004600v1</name>
</gene>
<keyword evidence="10" id="KW-0418">Kinase</keyword>
<accession>A0A5D2PPR8</accession>
<evidence type="ECO:0000256" key="15">
    <source>
        <dbReference type="ARBA" id="ARBA00060321"/>
    </source>
</evidence>
<dbReference type="SMART" id="SM00220">
    <property type="entry name" value="S_TKc"/>
    <property type="match status" value="1"/>
</dbReference>
<evidence type="ECO:0000256" key="4">
    <source>
        <dbReference type="ARBA" id="ARBA00012513"/>
    </source>
</evidence>
<feature type="compositionally biased region" description="Polar residues" evidence="18">
    <location>
        <begin position="324"/>
        <end position="336"/>
    </location>
</feature>
<keyword evidence="7" id="KW-0597">Phosphoprotein</keyword>
<evidence type="ECO:0000256" key="11">
    <source>
        <dbReference type="ARBA" id="ARBA00022840"/>
    </source>
</evidence>
<feature type="compositionally biased region" description="Low complexity" evidence="18">
    <location>
        <begin position="398"/>
        <end position="412"/>
    </location>
</feature>
<evidence type="ECO:0000256" key="9">
    <source>
        <dbReference type="ARBA" id="ARBA00022741"/>
    </source>
</evidence>
<sequence length="412" mass="46664">MERFVGGKFKLGRRIGSGSFGEIYLAIHIDTFEIVAVKIENNKTKHPQLFYEAKLYNILQGGSGIPSIKWSGVDGEDNALVLDLLGPSLEDLFVYCGRKFSLKTVLMLADQMITRIEYVHSKGFLHRDIKPDNFLMGLGRKANQVYIIDFGLAKRYRDSTTNRHIPYRENKYLTGTARYASCNTHLGIEQSRRDDLESLGYVLLYFLRGSLPWQGLKAGTKKQKYDKICEKKVSTPIEVLCKSHPVELASYFHYCHSLTFDQRPDYGFLKRLFRDLFAREGYEFDYIFDWTIIKHQQAQKSRSQLRLSPVPGGSSSHPFPVDVNNHQGSSNPSYLTDITERTRSNNVSGPVEKNIFYPHTPSSSFAHASTSRRNGQKSTLPNETTNSGPGHGNKIGPSSSWISSLQRISSAK</sequence>
<keyword evidence="21" id="KW-1185">Reference proteome</keyword>
<organism evidence="20 21">
    <name type="scientific">Gossypium tomentosum</name>
    <name type="common">Hawaiian cotton</name>
    <name type="synonym">Gossypium sandvicense</name>
    <dbReference type="NCBI Taxonomy" id="34277"/>
    <lineage>
        <taxon>Eukaryota</taxon>
        <taxon>Viridiplantae</taxon>
        <taxon>Streptophyta</taxon>
        <taxon>Embryophyta</taxon>
        <taxon>Tracheophyta</taxon>
        <taxon>Spermatophyta</taxon>
        <taxon>Magnoliopsida</taxon>
        <taxon>eudicotyledons</taxon>
        <taxon>Gunneridae</taxon>
        <taxon>Pentapetalae</taxon>
        <taxon>rosids</taxon>
        <taxon>malvids</taxon>
        <taxon>Malvales</taxon>
        <taxon>Malvaceae</taxon>
        <taxon>Malvoideae</taxon>
        <taxon>Gossypium</taxon>
    </lineage>
</organism>
<evidence type="ECO:0000256" key="1">
    <source>
        <dbReference type="ARBA" id="ARBA00004123"/>
    </source>
</evidence>
<evidence type="ECO:0000256" key="3">
    <source>
        <dbReference type="ARBA" id="ARBA00005926"/>
    </source>
</evidence>
<dbReference type="GO" id="GO:0005737">
    <property type="term" value="C:cytoplasm"/>
    <property type="evidence" value="ECO:0007669"/>
    <property type="project" value="UniProtKB-SubCell"/>
</dbReference>
<evidence type="ECO:0000256" key="16">
    <source>
        <dbReference type="PROSITE-ProRule" id="PRU10141"/>
    </source>
</evidence>
<evidence type="ECO:0000256" key="10">
    <source>
        <dbReference type="ARBA" id="ARBA00022777"/>
    </source>
</evidence>
<keyword evidence="8" id="KW-0808">Transferase</keyword>
<dbReference type="PROSITE" id="PS50011">
    <property type="entry name" value="PROTEIN_KINASE_DOM"/>
    <property type="match status" value="1"/>
</dbReference>
<dbReference type="GO" id="GO:0005634">
    <property type="term" value="C:nucleus"/>
    <property type="evidence" value="ECO:0007669"/>
    <property type="project" value="UniProtKB-SubCell"/>
</dbReference>
<name>A0A5D2PPR8_GOSTO</name>
<feature type="domain" description="Protein kinase" evidence="19">
    <location>
        <begin position="9"/>
        <end position="277"/>
    </location>
</feature>
<evidence type="ECO:0000256" key="14">
    <source>
        <dbReference type="ARBA" id="ARBA00048679"/>
    </source>
</evidence>
<dbReference type="AlphaFoldDB" id="A0A5D2PPR8"/>
<evidence type="ECO:0000256" key="6">
    <source>
        <dbReference type="ARBA" id="ARBA00022527"/>
    </source>
</evidence>
<evidence type="ECO:0000313" key="20">
    <source>
        <dbReference type="EMBL" id="TYI17154.1"/>
    </source>
</evidence>
<dbReference type="EMBL" id="CM017616">
    <property type="protein sequence ID" value="TYI17161.1"/>
    <property type="molecule type" value="Genomic_DNA"/>
</dbReference>
<dbReference type="InterPro" id="IPR017441">
    <property type="entry name" value="Protein_kinase_ATP_BS"/>
</dbReference>
<dbReference type="EMBL" id="CM017616">
    <property type="protein sequence ID" value="TYI17155.1"/>
    <property type="molecule type" value="Genomic_DNA"/>
</dbReference>
<dbReference type="EMBL" id="CM017616">
    <property type="protein sequence ID" value="TYI17154.1"/>
    <property type="molecule type" value="Genomic_DNA"/>
</dbReference>
<dbReference type="InterPro" id="IPR008271">
    <property type="entry name" value="Ser/Thr_kinase_AS"/>
</dbReference>